<sequence>MASLPPSLFFVAPFLPRCGAVTAAAAVDGRGYGPERGQGGSRAPRRDVRGRAMAEVESAIRRRPSGASHWWTGRMEVRTPAVREAEEGDEDEEEEEEEEELYGERGWDCARFCRAAVGFCWPGLSFLRGWPLAAAIVGAGERRARRGPPARQAAQLRSAPPGFAPLHLLTMCAALGSPPGCLLLLPLARPLWKRASGPLLLHAMPCHALAAAPLALCCCPPNIEPEAWMEASEAAAPSGA</sequence>
<dbReference type="Proteomes" id="UP000077202">
    <property type="component" value="Unassembled WGS sequence"/>
</dbReference>
<dbReference type="EMBL" id="LVLJ01003911">
    <property type="protein sequence ID" value="OAE19222.1"/>
    <property type="molecule type" value="Genomic_DNA"/>
</dbReference>
<feature type="signal peptide" evidence="2">
    <location>
        <begin position="1"/>
        <end position="20"/>
    </location>
</feature>
<keyword evidence="4" id="KW-1185">Reference proteome</keyword>
<comment type="caution">
    <text evidence="3">The sequence shown here is derived from an EMBL/GenBank/DDBJ whole genome shotgun (WGS) entry which is preliminary data.</text>
</comment>
<feature type="compositionally biased region" description="Gly residues" evidence="1">
    <location>
        <begin position="30"/>
        <end position="40"/>
    </location>
</feature>
<gene>
    <name evidence="3" type="ORF">AXG93_4751s1280</name>
</gene>
<name>A0A176VFS1_MARPO</name>
<evidence type="ECO:0000256" key="1">
    <source>
        <dbReference type="SAM" id="MobiDB-lite"/>
    </source>
</evidence>
<evidence type="ECO:0000256" key="2">
    <source>
        <dbReference type="SAM" id="SignalP"/>
    </source>
</evidence>
<feature type="region of interest" description="Disordered" evidence="1">
    <location>
        <begin position="29"/>
        <end position="50"/>
    </location>
</feature>
<feature type="compositionally biased region" description="Acidic residues" evidence="1">
    <location>
        <begin position="86"/>
        <end position="100"/>
    </location>
</feature>
<protein>
    <submittedName>
        <fullName evidence="3">Uncharacterized protein</fullName>
    </submittedName>
</protein>
<accession>A0A176VFS1</accession>
<evidence type="ECO:0000313" key="4">
    <source>
        <dbReference type="Proteomes" id="UP000077202"/>
    </source>
</evidence>
<evidence type="ECO:0000313" key="3">
    <source>
        <dbReference type="EMBL" id="OAE19222.1"/>
    </source>
</evidence>
<dbReference type="AlphaFoldDB" id="A0A176VFS1"/>
<proteinExistence type="predicted"/>
<keyword evidence="2" id="KW-0732">Signal</keyword>
<feature type="region of interest" description="Disordered" evidence="1">
    <location>
        <begin position="79"/>
        <end position="100"/>
    </location>
</feature>
<reference evidence="3" key="1">
    <citation type="submission" date="2016-03" db="EMBL/GenBank/DDBJ databases">
        <title>Mechanisms controlling the formation of the plant cell surface in tip-growing cells are functionally conserved among land plants.</title>
        <authorList>
            <person name="Honkanen S."/>
            <person name="Jones V.A."/>
            <person name="Morieri G."/>
            <person name="Champion C."/>
            <person name="Hetherington A.J."/>
            <person name="Kelly S."/>
            <person name="Saint-Marcoux D."/>
            <person name="Proust H."/>
            <person name="Prescott H."/>
            <person name="Dolan L."/>
        </authorList>
    </citation>
    <scope>NUCLEOTIDE SEQUENCE [LARGE SCALE GENOMIC DNA]</scope>
    <source>
        <tissue evidence="3">Whole gametophyte</tissue>
    </source>
</reference>
<feature type="chain" id="PRO_5008051813" evidence="2">
    <location>
        <begin position="21"/>
        <end position="240"/>
    </location>
</feature>
<organism evidence="3 4">
    <name type="scientific">Marchantia polymorpha subsp. ruderalis</name>
    <dbReference type="NCBI Taxonomy" id="1480154"/>
    <lineage>
        <taxon>Eukaryota</taxon>
        <taxon>Viridiplantae</taxon>
        <taxon>Streptophyta</taxon>
        <taxon>Embryophyta</taxon>
        <taxon>Marchantiophyta</taxon>
        <taxon>Marchantiopsida</taxon>
        <taxon>Marchantiidae</taxon>
        <taxon>Marchantiales</taxon>
        <taxon>Marchantiaceae</taxon>
        <taxon>Marchantia</taxon>
    </lineage>
</organism>